<evidence type="ECO:0000256" key="1">
    <source>
        <dbReference type="ARBA" id="ARBA00006484"/>
    </source>
</evidence>
<comment type="similarity">
    <text evidence="1 3">Belongs to the short-chain dehydrogenases/reductases (SDR) family.</text>
</comment>
<dbReference type="InterPro" id="IPR002347">
    <property type="entry name" value="SDR_fam"/>
</dbReference>
<dbReference type="InterPro" id="IPR036291">
    <property type="entry name" value="NAD(P)-bd_dom_sf"/>
</dbReference>
<dbReference type="RefSeq" id="XP_043049205.1">
    <property type="nucleotide sequence ID" value="XM_043191193.1"/>
</dbReference>
<accession>A0A9P7V952</accession>
<keyword evidence="2" id="KW-0560">Oxidoreductase</keyword>
<dbReference type="GO" id="GO:0016616">
    <property type="term" value="F:oxidoreductase activity, acting on the CH-OH group of donors, NAD or NADP as acceptor"/>
    <property type="evidence" value="ECO:0007669"/>
    <property type="project" value="TreeGrafter"/>
</dbReference>
<dbReference type="Pfam" id="PF00106">
    <property type="entry name" value="adh_short"/>
    <property type="match status" value="1"/>
</dbReference>
<protein>
    <submittedName>
        <fullName evidence="4">Uncharacterized protein</fullName>
    </submittedName>
</protein>
<reference evidence="4" key="1">
    <citation type="submission" date="2021-03" db="EMBL/GenBank/DDBJ databases">
        <authorList>
            <person name="Palmer J.M."/>
        </authorList>
    </citation>
    <scope>NUCLEOTIDE SEQUENCE</scope>
    <source>
        <strain evidence="4">ARV_011</strain>
    </source>
</reference>
<dbReference type="GeneID" id="66113716"/>
<dbReference type="CDD" id="cd05339">
    <property type="entry name" value="17beta-HSDXI-like_SDR_c"/>
    <property type="match status" value="1"/>
</dbReference>
<evidence type="ECO:0000313" key="4">
    <source>
        <dbReference type="EMBL" id="KAG7193657.1"/>
    </source>
</evidence>
<dbReference type="AlphaFoldDB" id="A0A9P7V952"/>
<organism evidence="4 5">
    <name type="scientific">Scheffersomyces spartinae</name>
    <dbReference type="NCBI Taxonomy" id="45513"/>
    <lineage>
        <taxon>Eukaryota</taxon>
        <taxon>Fungi</taxon>
        <taxon>Dikarya</taxon>
        <taxon>Ascomycota</taxon>
        <taxon>Saccharomycotina</taxon>
        <taxon>Pichiomycetes</taxon>
        <taxon>Debaryomycetaceae</taxon>
        <taxon>Scheffersomyces</taxon>
    </lineage>
</organism>
<keyword evidence="5" id="KW-1185">Reference proteome</keyword>
<comment type="caution">
    <text evidence="4">The sequence shown here is derived from an EMBL/GenBank/DDBJ whole genome shotgun (WGS) entry which is preliminary data.</text>
</comment>
<dbReference type="SUPFAM" id="SSF51735">
    <property type="entry name" value="NAD(P)-binding Rossmann-fold domains"/>
    <property type="match status" value="1"/>
</dbReference>
<gene>
    <name evidence="4" type="ORF">KQ657_000342</name>
</gene>
<dbReference type="OrthoDB" id="10253736at2759"/>
<dbReference type="EMBL" id="JAHMUF010000010">
    <property type="protein sequence ID" value="KAG7193657.1"/>
    <property type="molecule type" value="Genomic_DNA"/>
</dbReference>
<name>A0A9P7V952_9ASCO</name>
<dbReference type="Proteomes" id="UP000790833">
    <property type="component" value="Unassembled WGS sequence"/>
</dbReference>
<evidence type="ECO:0000313" key="5">
    <source>
        <dbReference type="Proteomes" id="UP000790833"/>
    </source>
</evidence>
<evidence type="ECO:0000256" key="3">
    <source>
        <dbReference type="RuleBase" id="RU000363"/>
    </source>
</evidence>
<dbReference type="PRINTS" id="PR00081">
    <property type="entry name" value="GDHRDH"/>
</dbReference>
<dbReference type="PRINTS" id="PR00080">
    <property type="entry name" value="SDRFAMILY"/>
</dbReference>
<sequence length="275" mass="29958">MAETGGKIAVWDVNLPPIEKRIPNVYYYKCDVSDVQSVQKVYSTLKCQVGPVTLLINNAGITSGKTVMDLSFDEIEQTVQVNLLSSFYTIKTCLPDMLALKRGYIVTVASVLGYMSPARLSAYGASKAGLIALHESLTYELGPPSISPNGVKTLLVCPGQLQTGLFKGVKTPSTVFAPELEPKYVASKVRHAVELGRKGELRIPFYGNFLPILRAVPWPIVEIARCISGIDKSMQNFERKSGKLLSKANSPISGLHESQTDFSNALSYSPLVVRS</sequence>
<evidence type="ECO:0000256" key="2">
    <source>
        <dbReference type="ARBA" id="ARBA00023002"/>
    </source>
</evidence>
<proteinExistence type="inferred from homology"/>
<dbReference type="PANTHER" id="PTHR24322">
    <property type="entry name" value="PKSB"/>
    <property type="match status" value="1"/>
</dbReference>
<dbReference type="Gene3D" id="3.40.50.720">
    <property type="entry name" value="NAD(P)-binding Rossmann-like Domain"/>
    <property type="match status" value="1"/>
</dbReference>
<dbReference type="PANTHER" id="PTHR24322:SF736">
    <property type="entry name" value="RETINOL DEHYDROGENASE 10"/>
    <property type="match status" value="1"/>
</dbReference>